<keyword evidence="1" id="KW-0479">Metal-binding</keyword>
<dbReference type="InterPro" id="IPR036663">
    <property type="entry name" value="Fumarylacetoacetase_C_sf"/>
</dbReference>
<dbReference type="PANTHER" id="PTHR11820">
    <property type="entry name" value="ACYLPYRUVASE"/>
    <property type="match status" value="1"/>
</dbReference>
<keyword evidence="3" id="KW-0378">Hydrolase</keyword>
<reference evidence="3 4" key="1">
    <citation type="submission" date="2019-11" db="EMBL/GenBank/DDBJ databases">
        <title>P. haliotis isolates from Z. marina roots.</title>
        <authorList>
            <person name="Cohen M."/>
            <person name="Jospin G."/>
            <person name="Eisen J.A."/>
            <person name="Coil D.A."/>
        </authorList>
    </citation>
    <scope>NUCLEOTIDE SEQUENCE [LARGE SCALE GENOMIC DNA]</scope>
    <source>
        <strain evidence="3 4">UCD-MCMsp1aY</strain>
    </source>
</reference>
<dbReference type="InterPro" id="IPR011234">
    <property type="entry name" value="Fumarylacetoacetase-like_C"/>
</dbReference>
<proteinExistence type="predicted"/>
<dbReference type="RefSeq" id="WP_330997729.1">
    <property type="nucleotide sequence ID" value="NZ_WOCD01000003.1"/>
</dbReference>
<name>A0A6N8F608_9GAMM</name>
<dbReference type="AlphaFoldDB" id="A0A6N8F608"/>
<dbReference type="GO" id="GO:0018773">
    <property type="term" value="F:acetylpyruvate hydrolase activity"/>
    <property type="evidence" value="ECO:0007669"/>
    <property type="project" value="TreeGrafter"/>
</dbReference>
<keyword evidence="4" id="KW-1185">Reference proteome</keyword>
<dbReference type="GO" id="GO:0046872">
    <property type="term" value="F:metal ion binding"/>
    <property type="evidence" value="ECO:0007669"/>
    <property type="project" value="UniProtKB-KW"/>
</dbReference>
<dbReference type="Gene3D" id="3.90.850.10">
    <property type="entry name" value="Fumarylacetoacetase-like, C-terminal domain"/>
    <property type="match status" value="1"/>
</dbReference>
<dbReference type="Proteomes" id="UP000439994">
    <property type="component" value="Unassembled WGS sequence"/>
</dbReference>
<evidence type="ECO:0000313" key="4">
    <source>
        <dbReference type="Proteomes" id="UP000439994"/>
    </source>
</evidence>
<dbReference type="Pfam" id="PF01557">
    <property type="entry name" value="FAA_hydrolase"/>
    <property type="match status" value="1"/>
</dbReference>
<dbReference type="PANTHER" id="PTHR11820:SF7">
    <property type="entry name" value="ACYLPYRUVASE FAHD1, MITOCHONDRIAL"/>
    <property type="match status" value="1"/>
</dbReference>
<feature type="domain" description="Fumarylacetoacetase-like C-terminal" evidence="2">
    <location>
        <begin position="15"/>
        <end position="185"/>
    </location>
</feature>
<accession>A0A6N8F608</accession>
<comment type="caution">
    <text evidence="3">The sequence shown here is derived from an EMBL/GenBank/DDBJ whole genome shotgun (WGS) entry which is preliminary data.</text>
</comment>
<evidence type="ECO:0000259" key="2">
    <source>
        <dbReference type="Pfam" id="PF01557"/>
    </source>
</evidence>
<gene>
    <name evidence="3" type="ORF">GNP35_06010</name>
</gene>
<sequence>MKQIKLDNKLVTPSKVVCIGRNYVEHIKELDNEQPDTPVIFVKPNSAISDHLSAGDSNTDGHHYEAELCLLISNNQISAIGFGLDLTKRELQTQLKTKGLPWERAKAFDGAAVFSDFASFSGDINHLSIKLFINNQLIQHGSVKQMIFPPNACLSDISSFMTLYDNDIIMTGTPKGVGEIEVGSTFKGQVLEGERVIIEAKWLVATL</sequence>
<protein>
    <submittedName>
        <fullName evidence="3">FAA hydrolase family protein</fullName>
    </submittedName>
</protein>
<organism evidence="3 4">
    <name type="scientific">Psychrosphaera haliotis</name>
    <dbReference type="NCBI Taxonomy" id="555083"/>
    <lineage>
        <taxon>Bacteria</taxon>
        <taxon>Pseudomonadati</taxon>
        <taxon>Pseudomonadota</taxon>
        <taxon>Gammaproteobacteria</taxon>
        <taxon>Alteromonadales</taxon>
        <taxon>Pseudoalteromonadaceae</taxon>
        <taxon>Psychrosphaera</taxon>
    </lineage>
</organism>
<evidence type="ECO:0000313" key="3">
    <source>
        <dbReference type="EMBL" id="MUH72076.1"/>
    </source>
</evidence>
<evidence type="ECO:0000256" key="1">
    <source>
        <dbReference type="ARBA" id="ARBA00022723"/>
    </source>
</evidence>
<dbReference type="EMBL" id="WOCD01000003">
    <property type="protein sequence ID" value="MUH72076.1"/>
    <property type="molecule type" value="Genomic_DNA"/>
</dbReference>
<dbReference type="SUPFAM" id="SSF56529">
    <property type="entry name" value="FAH"/>
    <property type="match status" value="1"/>
</dbReference>